<name>A0A6I5A531_9BACI</name>
<reference evidence="1 2" key="1">
    <citation type="submission" date="2019-11" db="EMBL/GenBank/DDBJ databases">
        <title>Genome sequences of 17 halophilic strains isolated from different environments.</title>
        <authorList>
            <person name="Furrow R.E."/>
        </authorList>
    </citation>
    <scope>NUCLEOTIDE SEQUENCE [LARGE SCALE GENOMIC DNA]</scope>
    <source>
        <strain evidence="1 2">22514_16_FS</strain>
    </source>
</reference>
<comment type="caution">
    <text evidence="1">The sequence shown here is derived from an EMBL/GenBank/DDBJ whole genome shotgun (WGS) entry which is preliminary data.</text>
</comment>
<organism evidence="1 2">
    <name type="scientific">Pontibacillus yanchengensis</name>
    <dbReference type="NCBI Taxonomy" id="462910"/>
    <lineage>
        <taxon>Bacteria</taxon>
        <taxon>Bacillati</taxon>
        <taxon>Bacillota</taxon>
        <taxon>Bacilli</taxon>
        <taxon>Bacillales</taxon>
        <taxon>Bacillaceae</taxon>
        <taxon>Pontibacillus</taxon>
    </lineage>
</organism>
<sequence>MEKPTQPTKEDLDYIETTRKEAIKLIKDYKKLYNGKVHYYELGSSCVQAATKTVDTIIDSTNYLEGKFVMPDEIHVERLTEWFMQNRDYQCDPTTLTMYFAKYSMKKVNELYKNIQQGNYGISSYISRNSLTRKQFEEGCRKRYKEGVKQIRR</sequence>
<gene>
    <name evidence="1" type="ORF">GLW05_17700</name>
</gene>
<evidence type="ECO:0000313" key="1">
    <source>
        <dbReference type="EMBL" id="MYL35417.1"/>
    </source>
</evidence>
<evidence type="ECO:0000313" key="2">
    <source>
        <dbReference type="Proteomes" id="UP000468638"/>
    </source>
</evidence>
<dbReference type="EMBL" id="WMEQ01000017">
    <property type="protein sequence ID" value="MYL35417.1"/>
    <property type="molecule type" value="Genomic_DNA"/>
</dbReference>
<protein>
    <submittedName>
        <fullName evidence="1">Uncharacterized protein</fullName>
    </submittedName>
</protein>
<dbReference type="AlphaFoldDB" id="A0A6I5A531"/>
<proteinExistence type="predicted"/>
<accession>A0A6I5A531</accession>
<dbReference type="OrthoDB" id="2869593at2"/>
<dbReference type="RefSeq" id="WP_160850592.1">
    <property type="nucleotide sequence ID" value="NZ_WMEQ01000017.1"/>
</dbReference>
<dbReference type="Proteomes" id="UP000468638">
    <property type="component" value="Unassembled WGS sequence"/>
</dbReference>